<accession>A0A4Q7P3U6</accession>
<proteinExistence type="predicted"/>
<name>A0A4Q7P3U6_9FIRM</name>
<organism evidence="1 2">
    <name type="scientific">Cuneatibacter caecimuris</name>
    <dbReference type="NCBI Taxonomy" id="1796618"/>
    <lineage>
        <taxon>Bacteria</taxon>
        <taxon>Bacillati</taxon>
        <taxon>Bacillota</taxon>
        <taxon>Clostridia</taxon>
        <taxon>Lachnospirales</taxon>
        <taxon>Lachnospiraceae</taxon>
        <taxon>Cuneatibacter</taxon>
    </lineage>
</organism>
<dbReference type="RefSeq" id="WP_130435715.1">
    <property type="nucleotide sequence ID" value="NZ_SGXF01000005.1"/>
</dbReference>
<dbReference type="EMBL" id="SGXF01000005">
    <property type="protein sequence ID" value="RZS94080.1"/>
    <property type="molecule type" value="Genomic_DNA"/>
</dbReference>
<protein>
    <submittedName>
        <fullName evidence="1">Uncharacterized protein</fullName>
    </submittedName>
</protein>
<dbReference type="AlphaFoldDB" id="A0A4Q7P3U6"/>
<evidence type="ECO:0000313" key="2">
    <source>
        <dbReference type="Proteomes" id="UP000292927"/>
    </source>
</evidence>
<keyword evidence="2" id="KW-1185">Reference proteome</keyword>
<dbReference type="Proteomes" id="UP000292927">
    <property type="component" value="Unassembled WGS sequence"/>
</dbReference>
<comment type="caution">
    <text evidence="1">The sequence shown here is derived from an EMBL/GenBank/DDBJ whole genome shotgun (WGS) entry which is preliminary data.</text>
</comment>
<sequence length="203" mass="24326">MTRQEFEIRVWPYYLRLEREFIETLNYVEFSEDNFLTYSIEYEKQLLSICSEIDMLCKELCKEIDADKELRHIYQYAEILCDYQNISEIKIIFEINQKKYIPFDGWTVSDSPKWWKAYNKVKHDRLKNNNFKSGNLENVFMALAGLYLLNRIYFRQIKNCGLEIGPNPPSQIFSVDEWNICIHVGNGFYYVLIPDGSMSFTHE</sequence>
<dbReference type="OrthoDB" id="1859554at2"/>
<evidence type="ECO:0000313" key="1">
    <source>
        <dbReference type="EMBL" id="RZS94080.1"/>
    </source>
</evidence>
<gene>
    <name evidence="1" type="ORF">EV209_2446</name>
</gene>
<reference evidence="1 2" key="1">
    <citation type="submission" date="2019-02" db="EMBL/GenBank/DDBJ databases">
        <title>Genomic Encyclopedia of Type Strains, Phase IV (KMG-IV): sequencing the most valuable type-strain genomes for metagenomic binning, comparative biology and taxonomic classification.</title>
        <authorList>
            <person name="Goeker M."/>
        </authorList>
    </citation>
    <scope>NUCLEOTIDE SEQUENCE [LARGE SCALE GENOMIC DNA]</scope>
    <source>
        <strain evidence="1 2">DSM 29486</strain>
    </source>
</reference>